<evidence type="ECO:0000256" key="1">
    <source>
        <dbReference type="SAM" id="MobiDB-lite"/>
    </source>
</evidence>
<evidence type="ECO:0000313" key="4">
    <source>
        <dbReference type="Proteomes" id="UP000186868"/>
    </source>
</evidence>
<dbReference type="EMBL" id="MRCB01000007">
    <property type="protein sequence ID" value="OKH24155.1"/>
    <property type="molecule type" value="Genomic_DNA"/>
</dbReference>
<evidence type="ECO:0000313" key="3">
    <source>
        <dbReference type="EMBL" id="OKH24155.1"/>
    </source>
</evidence>
<name>A0A1U7HKV0_9CYAN</name>
<dbReference type="InterPro" id="IPR011990">
    <property type="entry name" value="TPR-like_helical_dom_sf"/>
</dbReference>
<dbReference type="SUPFAM" id="SSF48452">
    <property type="entry name" value="TPR-like"/>
    <property type="match status" value="1"/>
</dbReference>
<accession>A0A1U7HKV0</accession>
<protein>
    <recommendedName>
        <fullName evidence="5">Outer membrane lipoprotein BamD-like domain-containing protein</fullName>
    </recommendedName>
</protein>
<evidence type="ECO:0008006" key="5">
    <source>
        <dbReference type="Google" id="ProtNLM"/>
    </source>
</evidence>
<evidence type="ECO:0000256" key="2">
    <source>
        <dbReference type="SAM" id="Phobius"/>
    </source>
</evidence>
<proteinExistence type="predicted"/>
<comment type="caution">
    <text evidence="3">The sequence shown here is derived from an EMBL/GenBank/DDBJ whole genome shotgun (WGS) entry which is preliminary data.</text>
</comment>
<organism evidence="3 4">
    <name type="scientific">Hydrococcus rivularis NIES-593</name>
    <dbReference type="NCBI Taxonomy" id="1921803"/>
    <lineage>
        <taxon>Bacteria</taxon>
        <taxon>Bacillati</taxon>
        <taxon>Cyanobacteriota</taxon>
        <taxon>Cyanophyceae</taxon>
        <taxon>Pleurocapsales</taxon>
        <taxon>Hydrococcaceae</taxon>
        <taxon>Hydrococcus</taxon>
    </lineage>
</organism>
<feature type="transmembrane region" description="Helical" evidence="2">
    <location>
        <begin position="152"/>
        <end position="170"/>
    </location>
</feature>
<dbReference type="OrthoDB" id="510804at2"/>
<dbReference type="STRING" id="1921803.NIES593_08335"/>
<keyword evidence="4" id="KW-1185">Reference proteome</keyword>
<gene>
    <name evidence="3" type="ORF">NIES593_08335</name>
</gene>
<dbReference type="RefSeq" id="WP_073599140.1">
    <property type="nucleotide sequence ID" value="NZ_MRCB01000007.1"/>
</dbReference>
<dbReference type="AlphaFoldDB" id="A0A1U7HKV0"/>
<keyword evidence="2" id="KW-0472">Membrane</keyword>
<keyword evidence="2" id="KW-1133">Transmembrane helix</keyword>
<dbReference type="Proteomes" id="UP000186868">
    <property type="component" value="Unassembled WGS sequence"/>
</dbReference>
<reference evidence="3 4" key="1">
    <citation type="submission" date="2016-11" db="EMBL/GenBank/DDBJ databases">
        <title>Draft Genome Sequences of Nine Cyanobacterial Strains from Diverse Habitats.</title>
        <authorList>
            <person name="Zhu T."/>
            <person name="Hou S."/>
            <person name="Lu X."/>
            <person name="Hess W.R."/>
        </authorList>
    </citation>
    <scope>NUCLEOTIDE SEQUENCE [LARGE SCALE GENOMIC DNA]</scope>
    <source>
        <strain evidence="3 4">NIES-593</strain>
    </source>
</reference>
<feature type="region of interest" description="Disordered" evidence="1">
    <location>
        <begin position="114"/>
        <end position="136"/>
    </location>
</feature>
<dbReference type="PANTHER" id="PTHR36761">
    <property type="entry name" value="ORF03 PROTEIN"/>
    <property type="match status" value="1"/>
</dbReference>
<keyword evidence="2" id="KW-0812">Transmembrane</keyword>
<dbReference type="PANTHER" id="PTHR36761:SF2">
    <property type="entry name" value="ORF03 PROTEIN"/>
    <property type="match status" value="1"/>
</dbReference>
<sequence length="171" mass="19313">MVSDKQEQFQIEYQKGKYTFERGQYRLSVQHLEKASQLVALGSRLGGEVQIWLVTAYQAASQLQEAISLCRQLTKHPHPEIRKQSKRLLYIIEAPQLKRPREWMSEIPDLSKASESNARSLSGSGNSTTKKAPSSTIEPIDLSQVNTKDNHFIWVALVLILLILGGVIWLG</sequence>